<dbReference type="EMBL" id="JBHUMP010000010">
    <property type="protein sequence ID" value="MFD2740412.1"/>
    <property type="molecule type" value="Genomic_DNA"/>
</dbReference>
<dbReference type="InterPro" id="IPR011010">
    <property type="entry name" value="DNA_brk_join_enz"/>
</dbReference>
<dbReference type="EC" id="5.6.2.1" evidence="3"/>
<evidence type="ECO:0000256" key="4">
    <source>
        <dbReference type="ARBA" id="ARBA00023029"/>
    </source>
</evidence>
<feature type="domain" description="DNA topoisomerase I catalytic core eukaryotic-type" evidence="7">
    <location>
        <begin position="89"/>
        <end position="250"/>
    </location>
</feature>
<keyword evidence="10" id="KW-1185">Reference proteome</keyword>
<evidence type="ECO:0000259" key="8">
    <source>
        <dbReference type="Pfam" id="PF21338"/>
    </source>
</evidence>
<dbReference type="InterPro" id="IPR035447">
    <property type="entry name" value="DNA_topo_I_N_sf"/>
</dbReference>
<dbReference type="Gene3D" id="1.10.132.120">
    <property type="match status" value="1"/>
</dbReference>
<keyword evidence="6" id="KW-0413">Isomerase</keyword>
<gene>
    <name evidence="9" type="ORF">ACFSUD_12565</name>
</gene>
<comment type="catalytic activity">
    <reaction evidence="1">
        <text>ATP-independent breakage of single-stranded DNA, followed by passage and rejoining.</text>
        <dbReference type="EC" id="5.6.2.1"/>
    </reaction>
</comment>
<evidence type="ECO:0000256" key="3">
    <source>
        <dbReference type="ARBA" id="ARBA00012891"/>
    </source>
</evidence>
<proteinExistence type="inferred from homology"/>
<organism evidence="9 10">
    <name type="scientific">Sulfitobacter aestuarii</name>
    <dbReference type="NCBI Taxonomy" id="2161676"/>
    <lineage>
        <taxon>Bacteria</taxon>
        <taxon>Pseudomonadati</taxon>
        <taxon>Pseudomonadota</taxon>
        <taxon>Alphaproteobacteria</taxon>
        <taxon>Rhodobacterales</taxon>
        <taxon>Roseobacteraceae</taxon>
        <taxon>Sulfitobacter</taxon>
    </lineage>
</organism>
<evidence type="ECO:0000256" key="1">
    <source>
        <dbReference type="ARBA" id="ARBA00000213"/>
    </source>
</evidence>
<dbReference type="SUPFAM" id="SSF56349">
    <property type="entry name" value="DNA breaking-rejoining enzymes"/>
    <property type="match status" value="1"/>
</dbReference>
<dbReference type="PRINTS" id="PR00416">
    <property type="entry name" value="EUTPISMRASEI"/>
</dbReference>
<sequence>MAPSELVYYSDDQPGIRRLRRGRGFSYVATDGTTIARGPERKRLEALAVPPAYEDVWMCPLPNGHLQATGRDARQRKQYRYHEAWAAAQAETKFAGLVEFGHLLPRIRRRVRRDLEEEVGDRVFALASAVALIDRTSMRVGNADYTAANGSYGALTLQRRHVKLAGNRIKLRYKAKGGTPVRRQMNDRTLARILGRINDLPGAELLSWVDEEGNARSLNSTALNLYIAQAAGADGVSAKTFRTWAGTLAAFACAEPGGASIKAMAEAAAERLNNTATVARNSYIHPAVIELAGAEPLVLDGTGSRDLLAAERRLLAYLETC</sequence>
<evidence type="ECO:0000256" key="2">
    <source>
        <dbReference type="ARBA" id="ARBA00006645"/>
    </source>
</evidence>
<name>A0ABW5U6Q4_9RHOB</name>
<dbReference type="Pfam" id="PF21338">
    <property type="entry name" value="Top1B_N_bact"/>
    <property type="match status" value="1"/>
</dbReference>
<reference evidence="10" key="1">
    <citation type="journal article" date="2019" name="Int. J. Syst. Evol. Microbiol.">
        <title>The Global Catalogue of Microorganisms (GCM) 10K type strain sequencing project: providing services to taxonomists for standard genome sequencing and annotation.</title>
        <authorList>
            <consortium name="The Broad Institute Genomics Platform"/>
            <consortium name="The Broad Institute Genome Sequencing Center for Infectious Disease"/>
            <person name="Wu L."/>
            <person name="Ma J."/>
        </authorList>
    </citation>
    <scope>NUCLEOTIDE SEQUENCE [LARGE SCALE GENOMIC DNA]</scope>
    <source>
        <strain evidence="10">TISTR 2562</strain>
    </source>
</reference>
<evidence type="ECO:0000313" key="9">
    <source>
        <dbReference type="EMBL" id="MFD2740412.1"/>
    </source>
</evidence>
<accession>A0ABW5U6Q4</accession>
<protein>
    <recommendedName>
        <fullName evidence="3">DNA topoisomerase</fullName>
        <ecNumber evidence="3">5.6.2.1</ecNumber>
    </recommendedName>
</protein>
<dbReference type="InterPro" id="IPR013500">
    <property type="entry name" value="TopoI_cat_euk"/>
</dbReference>
<dbReference type="InterPro" id="IPR049331">
    <property type="entry name" value="Top1B_N_bact"/>
</dbReference>
<evidence type="ECO:0000256" key="6">
    <source>
        <dbReference type="ARBA" id="ARBA00023235"/>
    </source>
</evidence>
<keyword evidence="5" id="KW-0238">DNA-binding</keyword>
<feature type="domain" description="DNA topoisomerase IB N-terminal" evidence="8">
    <location>
        <begin position="24"/>
        <end position="72"/>
    </location>
</feature>
<dbReference type="Pfam" id="PF01028">
    <property type="entry name" value="Topoisom_I"/>
    <property type="match status" value="1"/>
</dbReference>
<evidence type="ECO:0000259" key="7">
    <source>
        <dbReference type="Pfam" id="PF01028"/>
    </source>
</evidence>
<dbReference type="PROSITE" id="PS52038">
    <property type="entry name" value="TOPO_IB_2"/>
    <property type="match status" value="1"/>
</dbReference>
<keyword evidence="4" id="KW-0799">Topoisomerase</keyword>
<evidence type="ECO:0000313" key="10">
    <source>
        <dbReference type="Proteomes" id="UP001597474"/>
    </source>
</evidence>
<dbReference type="InterPro" id="IPR014711">
    <property type="entry name" value="TopoI_cat_a-hlx-sub_euk"/>
</dbReference>
<dbReference type="Gene3D" id="3.90.15.10">
    <property type="entry name" value="Topoisomerase I, Chain A, domain 3"/>
    <property type="match status" value="1"/>
</dbReference>
<comment type="caution">
    <text evidence="9">The sequence shown here is derived from an EMBL/GenBank/DDBJ whole genome shotgun (WGS) entry which is preliminary data.</text>
</comment>
<dbReference type="RefSeq" id="WP_386374943.1">
    <property type="nucleotide sequence ID" value="NZ_JBHUMP010000010.1"/>
</dbReference>
<evidence type="ECO:0000256" key="5">
    <source>
        <dbReference type="ARBA" id="ARBA00023125"/>
    </source>
</evidence>
<dbReference type="SUPFAM" id="SSF55869">
    <property type="entry name" value="DNA topoisomerase I domain"/>
    <property type="match status" value="1"/>
</dbReference>
<dbReference type="InterPro" id="IPR001631">
    <property type="entry name" value="TopoI"/>
</dbReference>
<dbReference type="Gene3D" id="3.30.66.10">
    <property type="entry name" value="DNA topoisomerase I domain"/>
    <property type="match status" value="1"/>
</dbReference>
<comment type="similarity">
    <text evidence="2">Belongs to the type IB topoisomerase family.</text>
</comment>
<dbReference type="Proteomes" id="UP001597474">
    <property type="component" value="Unassembled WGS sequence"/>
</dbReference>